<dbReference type="Pfam" id="PF04471">
    <property type="entry name" value="Mrr_cat"/>
    <property type="match status" value="1"/>
</dbReference>
<dbReference type="PANTHER" id="PTHR30015">
    <property type="entry name" value="MRR RESTRICTION SYSTEM PROTEIN"/>
    <property type="match status" value="1"/>
</dbReference>
<feature type="domain" description="Restriction system protein Mrr-like N-terminal" evidence="2">
    <location>
        <begin position="6"/>
        <end position="91"/>
    </location>
</feature>
<accession>A0A1F7RRE0</accession>
<dbReference type="InterPro" id="IPR007560">
    <property type="entry name" value="Restrct_endonuc_IV_Mrr"/>
</dbReference>
<dbReference type="PANTHER" id="PTHR30015:SF7">
    <property type="entry name" value="TYPE IV METHYL-DIRECTED RESTRICTION ENZYME ECOKMRR"/>
    <property type="match status" value="1"/>
</dbReference>
<dbReference type="GO" id="GO:0015666">
    <property type="term" value="F:restriction endodeoxyribonuclease activity"/>
    <property type="evidence" value="ECO:0007669"/>
    <property type="project" value="TreeGrafter"/>
</dbReference>
<evidence type="ECO:0000259" key="1">
    <source>
        <dbReference type="Pfam" id="PF04471"/>
    </source>
</evidence>
<dbReference type="InterPro" id="IPR025745">
    <property type="entry name" value="Mrr-like_N_dom"/>
</dbReference>
<evidence type="ECO:0000313" key="3">
    <source>
        <dbReference type="EMBL" id="OGL44099.1"/>
    </source>
</evidence>
<dbReference type="Proteomes" id="UP000178797">
    <property type="component" value="Unassembled WGS sequence"/>
</dbReference>
<dbReference type="GO" id="GO:0009307">
    <property type="term" value="P:DNA restriction-modification system"/>
    <property type="evidence" value="ECO:0007669"/>
    <property type="project" value="InterPro"/>
</dbReference>
<dbReference type="Gene3D" id="3.40.1350.10">
    <property type="match status" value="1"/>
</dbReference>
<keyword evidence="3" id="KW-0540">Nuclease</keyword>
<keyword evidence="3" id="KW-0378">Hydrolase</keyword>
<reference evidence="3 4" key="1">
    <citation type="journal article" date="2016" name="Nat. Commun.">
        <title>Thousands of microbial genomes shed light on interconnected biogeochemical processes in an aquifer system.</title>
        <authorList>
            <person name="Anantharaman K."/>
            <person name="Brown C.T."/>
            <person name="Hug L.A."/>
            <person name="Sharon I."/>
            <person name="Castelle C.J."/>
            <person name="Probst A.J."/>
            <person name="Thomas B.C."/>
            <person name="Singh A."/>
            <person name="Wilkins M.J."/>
            <person name="Karaoz U."/>
            <person name="Brodie E.L."/>
            <person name="Williams K.H."/>
            <person name="Hubbard S.S."/>
            <person name="Banfield J.F."/>
        </authorList>
    </citation>
    <scope>NUCLEOTIDE SEQUENCE [LARGE SCALE GENOMIC DNA]</scope>
</reference>
<dbReference type="InterPro" id="IPR052906">
    <property type="entry name" value="Type_IV_Methyl-Rstrct_Enzyme"/>
</dbReference>
<dbReference type="SUPFAM" id="SSF52980">
    <property type="entry name" value="Restriction endonuclease-like"/>
    <property type="match status" value="1"/>
</dbReference>
<dbReference type="GO" id="GO:0003677">
    <property type="term" value="F:DNA binding"/>
    <property type="evidence" value="ECO:0007669"/>
    <property type="project" value="InterPro"/>
</dbReference>
<dbReference type="InterPro" id="IPR011856">
    <property type="entry name" value="tRNA_endonuc-like_dom_sf"/>
</dbReference>
<evidence type="ECO:0000259" key="2">
    <source>
        <dbReference type="Pfam" id="PF14338"/>
    </source>
</evidence>
<dbReference type="AlphaFoldDB" id="A0A1F7RRE0"/>
<gene>
    <name evidence="3" type="ORF">A2W05_05435</name>
</gene>
<protein>
    <submittedName>
        <fullName evidence="3">Restriction endonuclease</fullName>
    </submittedName>
</protein>
<dbReference type="EMBL" id="MGDE01000194">
    <property type="protein sequence ID" value="OGL44099.1"/>
    <property type="molecule type" value="Genomic_DNA"/>
</dbReference>
<dbReference type="InterPro" id="IPR011335">
    <property type="entry name" value="Restrct_endonuc-II-like"/>
</dbReference>
<proteinExistence type="predicted"/>
<feature type="domain" description="Restriction endonuclease type IV Mrr" evidence="1">
    <location>
        <begin position="158"/>
        <end position="278"/>
    </location>
</feature>
<evidence type="ECO:0000313" key="4">
    <source>
        <dbReference type="Proteomes" id="UP000178797"/>
    </source>
</evidence>
<sequence length="304" mass="34841">MMIPDFQSTMLPLLKSLNDDKIRDSKELREFMANNFRITDAEQKIKTPNGKQFLFYNRVAWAISYLKMGELIIVPERGKYKISELGKNILKNTPDKITIKFLKTLPNFFINRNPNKEKHIIEEDEDEEEVIDKTPDELIELGISQINNELSNLLMAQIKSCSSYFFEQIVIDLLLKMGYGGSDIENGEVTSKSGDEGIDGIIKEDKLGLDKIYVQAKKWENTVGRPDIQKFVGALHGKRAKKGIFITTSNFTKEAIEYVNNLDVVIILIDGNKLTTLMIENDLGVTVKNIYKIRKIDTDYFIED</sequence>
<keyword evidence="3" id="KW-0255">Endonuclease</keyword>
<comment type="caution">
    <text evidence="3">The sequence shown here is derived from an EMBL/GenBank/DDBJ whole genome shotgun (WGS) entry which is preliminary data.</text>
</comment>
<dbReference type="Pfam" id="PF14338">
    <property type="entry name" value="Mrr_N"/>
    <property type="match status" value="1"/>
</dbReference>
<name>A0A1F7RRE0_9BACT</name>
<organism evidence="3 4">
    <name type="scientific">Candidatus Schekmanbacteria bacterium RBG_16_38_10</name>
    <dbReference type="NCBI Taxonomy" id="1817879"/>
    <lineage>
        <taxon>Bacteria</taxon>
        <taxon>Candidatus Schekmaniibacteriota</taxon>
    </lineage>
</organism>